<proteinExistence type="predicted"/>
<feature type="region of interest" description="Disordered" evidence="1">
    <location>
        <begin position="147"/>
        <end position="245"/>
    </location>
</feature>
<reference evidence="2" key="1">
    <citation type="journal article" date="2022" name="Int. J. Mol. Sci.">
        <title>Draft Genome of Tanacetum Coccineum: Genomic Comparison of Closely Related Tanacetum-Family Plants.</title>
        <authorList>
            <person name="Yamashiro T."/>
            <person name="Shiraishi A."/>
            <person name="Nakayama K."/>
            <person name="Satake H."/>
        </authorList>
    </citation>
    <scope>NUCLEOTIDE SEQUENCE</scope>
</reference>
<reference evidence="2" key="2">
    <citation type="submission" date="2022-01" db="EMBL/GenBank/DDBJ databases">
        <authorList>
            <person name="Yamashiro T."/>
            <person name="Shiraishi A."/>
            <person name="Satake H."/>
            <person name="Nakayama K."/>
        </authorList>
    </citation>
    <scope>NUCLEOTIDE SEQUENCE</scope>
</reference>
<evidence type="ECO:0000256" key="1">
    <source>
        <dbReference type="SAM" id="MobiDB-lite"/>
    </source>
</evidence>
<accession>A0ABQ5GU10</accession>
<dbReference type="EMBL" id="BQNB010018871">
    <property type="protein sequence ID" value="GJT79138.1"/>
    <property type="molecule type" value="Genomic_DNA"/>
</dbReference>
<organism evidence="2 3">
    <name type="scientific">Tanacetum coccineum</name>
    <dbReference type="NCBI Taxonomy" id="301880"/>
    <lineage>
        <taxon>Eukaryota</taxon>
        <taxon>Viridiplantae</taxon>
        <taxon>Streptophyta</taxon>
        <taxon>Embryophyta</taxon>
        <taxon>Tracheophyta</taxon>
        <taxon>Spermatophyta</taxon>
        <taxon>Magnoliopsida</taxon>
        <taxon>eudicotyledons</taxon>
        <taxon>Gunneridae</taxon>
        <taxon>Pentapetalae</taxon>
        <taxon>asterids</taxon>
        <taxon>campanulids</taxon>
        <taxon>Asterales</taxon>
        <taxon>Asteraceae</taxon>
        <taxon>Asteroideae</taxon>
        <taxon>Anthemideae</taxon>
        <taxon>Anthemidinae</taxon>
        <taxon>Tanacetum</taxon>
    </lineage>
</organism>
<dbReference type="Proteomes" id="UP001151760">
    <property type="component" value="Unassembled WGS sequence"/>
</dbReference>
<evidence type="ECO:0000313" key="2">
    <source>
        <dbReference type="EMBL" id="GJT79138.1"/>
    </source>
</evidence>
<comment type="caution">
    <text evidence="2">The sequence shown here is derived from an EMBL/GenBank/DDBJ whole genome shotgun (WGS) entry which is preliminary data.</text>
</comment>
<feature type="compositionally biased region" description="Low complexity" evidence="1">
    <location>
        <begin position="210"/>
        <end position="223"/>
    </location>
</feature>
<feature type="compositionally biased region" description="Basic and acidic residues" evidence="1">
    <location>
        <begin position="110"/>
        <end position="128"/>
    </location>
</feature>
<evidence type="ECO:0000313" key="3">
    <source>
        <dbReference type="Proteomes" id="UP001151760"/>
    </source>
</evidence>
<protein>
    <submittedName>
        <fullName evidence="2">Uncharacterized protein</fullName>
    </submittedName>
</protein>
<feature type="compositionally biased region" description="Low complexity" evidence="1">
    <location>
        <begin position="152"/>
        <end position="199"/>
    </location>
</feature>
<feature type="compositionally biased region" description="Acidic residues" evidence="1">
    <location>
        <begin position="99"/>
        <end position="109"/>
    </location>
</feature>
<feature type="region of interest" description="Disordered" evidence="1">
    <location>
        <begin position="97"/>
        <end position="130"/>
    </location>
</feature>
<name>A0ABQ5GU10_9ASTR</name>
<gene>
    <name evidence="2" type="ORF">Tco_1053482</name>
</gene>
<sequence>MVAPVISILSDLSEESVGSHALRVILFGVIPAIIPVIPKVPIISTDPMVAPEVGVVYVLSPTEALDLVDYLSSFDSDPSEDSLPPVPELPLVSPFLYSDDSEADSESEPVEQRPERHKSLAVHDDMVSRKRVGPIPTRRLAWRRASHHLSDCHSSPDSTSDSSTFGSYSDSSSDTSSGSSSYSLSGSSSVHSSGCDSSGQAHLEPSTRVASPRSSTASIPSSTHVSRSIAPTLADLLPPRKRFRD</sequence>
<keyword evidence="3" id="KW-1185">Reference proteome</keyword>